<protein>
    <recommendedName>
        <fullName evidence="4">Small conserved membrane protein</fullName>
    </recommendedName>
</protein>
<proteinExistence type="predicted"/>
<feature type="transmembrane region" description="Helical" evidence="1">
    <location>
        <begin position="32"/>
        <end position="50"/>
    </location>
</feature>
<evidence type="ECO:0008006" key="4">
    <source>
        <dbReference type="Google" id="ProtNLM"/>
    </source>
</evidence>
<gene>
    <name evidence="2" type="ORF">FD50_GL000532</name>
</gene>
<name>A0A0R1V0X4_9LACO</name>
<dbReference type="Pfam" id="PF03083">
    <property type="entry name" value="MtN3_slv"/>
    <property type="match status" value="1"/>
</dbReference>
<evidence type="ECO:0000313" key="2">
    <source>
        <dbReference type="EMBL" id="KRL98724.1"/>
    </source>
</evidence>
<feature type="transmembrane region" description="Helical" evidence="1">
    <location>
        <begin position="57"/>
        <end position="78"/>
    </location>
</feature>
<dbReference type="GO" id="GO:0016020">
    <property type="term" value="C:membrane"/>
    <property type="evidence" value="ECO:0007669"/>
    <property type="project" value="InterPro"/>
</dbReference>
<dbReference type="Gene3D" id="1.20.1280.290">
    <property type="match status" value="1"/>
</dbReference>
<reference evidence="2 3" key="1">
    <citation type="journal article" date="2015" name="Genome Announc.">
        <title>Expanding the biotechnology potential of lactobacilli through comparative genomics of 213 strains and associated genera.</title>
        <authorList>
            <person name="Sun Z."/>
            <person name="Harris H.M."/>
            <person name="McCann A."/>
            <person name="Guo C."/>
            <person name="Argimon S."/>
            <person name="Zhang W."/>
            <person name="Yang X."/>
            <person name="Jeffery I.B."/>
            <person name="Cooney J.C."/>
            <person name="Kagawa T.F."/>
            <person name="Liu W."/>
            <person name="Song Y."/>
            <person name="Salvetti E."/>
            <person name="Wrobel A."/>
            <person name="Rasinkangas P."/>
            <person name="Parkhill J."/>
            <person name="Rea M.C."/>
            <person name="O'Sullivan O."/>
            <person name="Ritari J."/>
            <person name="Douillard F.P."/>
            <person name="Paul Ross R."/>
            <person name="Yang R."/>
            <person name="Briner A.E."/>
            <person name="Felis G.E."/>
            <person name="de Vos W.M."/>
            <person name="Barrangou R."/>
            <person name="Klaenhammer T.R."/>
            <person name="Caufield P.W."/>
            <person name="Cui Y."/>
            <person name="Zhang H."/>
            <person name="O'Toole P.W."/>
        </authorList>
    </citation>
    <scope>NUCLEOTIDE SEQUENCE [LARGE SCALE GENOMIC DNA]</scope>
    <source>
        <strain evidence="2 3">DSM 16230</strain>
    </source>
</reference>
<dbReference type="AlphaFoldDB" id="A0A0R1V0X4"/>
<organism evidence="2 3">
    <name type="scientific">Liquorilactobacillus satsumensis DSM 16230 = JCM 12392</name>
    <dbReference type="NCBI Taxonomy" id="1423801"/>
    <lineage>
        <taxon>Bacteria</taxon>
        <taxon>Bacillati</taxon>
        <taxon>Bacillota</taxon>
        <taxon>Bacilli</taxon>
        <taxon>Lactobacillales</taxon>
        <taxon>Lactobacillaceae</taxon>
        <taxon>Liquorilactobacillus</taxon>
    </lineage>
</organism>
<keyword evidence="1" id="KW-1133">Transmembrane helix</keyword>
<dbReference type="STRING" id="1423801.FD50_GL000532"/>
<sequence length="79" mass="8674">MGKTATVACLIMYFSYIEQIIANLTSKPVPSIQPLFAAINAFLWVTYGFLKDKKDLPIIIANLPGVILGLITFLTSIVK</sequence>
<accession>A0A0R1V0X4</accession>
<dbReference type="EMBL" id="AZFQ01000036">
    <property type="protein sequence ID" value="KRL98724.1"/>
    <property type="molecule type" value="Genomic_DNA"/>
</dbReference>
<evidence type="ECO:0000313" key="3">
    <source>
        <dbReference type="Proteomes" id="UP000051166"/>
    </source>
</evidence>
<keyword evidence="1" id="KW-0472">Membrane</keyword>
<evidence type="ECO:0000256" key="1">
    <source>
        <dbReference type="SAM" id="Phobius"/>
    </source>
</evidence>
<dbReference type="PATRIC" id="fig|1423801.4.peg.541"/>
<keyword evidence="1" id="KW-0812">Transmembrane</keyword>
<comment type="caution">
    <text evidence="2">The sequence shown here is derived from an EMBL/GenBank/DDBJ whole genome shotgun (WGS) entry which is preliminary data.</text>
</comment>
<dbReference type="InterPro" id="IPR004316">
    <property type="entry name" value="SWEET_rpt"/>
</dbReference>
<dbReference type="Proteomes" id="UP000051166">
    <property type="component" value="Unassembled WGS sequence"/>
</dbReference>
<keyword evidence="3" id="KW-1185">Reference proteome</keyword>